<dbReference type="Pfam" id="PF01809">
    <property type="entry name" value="YidD"/>
    <property type="match status" value="1"/>
</dbReference>
<comment type="similarity">
    <text evidence="1">Belongs to the UPF0161 family.</text>
</comment>
<dbReference type="NCBIfam" id="TIGR00278">
    <property type="entry name" value="membrane protein insertion efficiency factor YidD"/>
    <property type="match status" value="1"/>
</dbReference>
<dbReference type="OrthoDB" id="9801753at2"/>
<dbReference type="GO" id="GO:0005886">
    <property type="term" value="C:plasma membrane"/>
    <property type="evidence" value="ECO:0007669"/>
    <property type="project" value="UniProtKB-SubCell"/>
</dbReference>
<dbReference type="PANTHER" id="PTHR33383">
    <property type="entry name" value="MEMBRANE PROTEIN INSERTION EFFICIENCY FACTOR-RELATED"/>
    <property type="match status" value="1"/>
</dbReference>
<evidence type="ECO:0000313" key="2">
    <source>
        <dbReference type="EMBL" id="RZU63157.1"/>
    </source>
</evidence>
<dbReference type="AlphaFoldDB" id="A0A4Q8AFN8"/>
<dbReference type="EMBL" id="SHLA01000001">
    <property type="protein sequence ID" value="RZU63157.1"/>
    <property type="molecule type" value="Genomic_DNA"/>
</dbReference>
<sequence>MRTDTVTEARTRRDAVVRFIVDLPRNLIIGFLLVYRKLISPIYGDVCKYFPSCSAYALEAVTVHGAIKGVYLATKRIFRCNPFSHGGIDHVPEGRRIWPDGKLPQIMVMNHPPIPADDDEHAADAARGA</sequence>
<comment type="subcellular location">
    <subcellularLocation>
        <location evidence="1">Cell membrane</location>
        <topology evidence="1">Peripheral membrane protein</topology>
        <orientation evidence="1">Cytoplasmic side</orientation>
    </subcellularLocation>
</comment>
<reference evidence="2 3" key="1">
    <citation type="submission" date="2019-02" db="EMBL/GenBank/DDBJ databases">
        <title>Sequencing the genomes of 1000 actinobacteria strains.</title>
        <authorList>
            <person name="Klenk H.-P."/>
        </authorList>
    </citation>
    <scope>NUCLEOTIDE SEQUENCE [LARGE SCALE GENOMIC DNA]</scope>
    <source>
        <strain evidence="2 3">DSM 17364</strain>
    </source>
</reference>
<evidence type="ECO:0000256" key="1">
    <source>
        <dbReference type="HAMAP-Rule" id="MF_00386"/>
    </source>
</evidence>
<dbReference type="Proteomes" id="UP000292685">
    <property type="component" value="Unassembled WGS sequence"/>
</dbReference>
<proteinExistence type="inferred from homology"/>
<dbReference type="SMART" id="SM01234">
    <property type="entry name" value="Haemolytic"/>
    <property type="match status" value="1"/>
</dbReference>
<dbReference type="HAMAP" id="MF_00386">
    <property type="entry name" value="UPF0161_YidD"/>
    <property type="match status" value="1"/>
</dbReference>
<dbReference type="PANTHER" id="PTHR33383:SF1">
    <property type="entry name" value="MEMBRANE PROTEIN INSERTION EFFICIENCY FACTOR-RELATED"/>
    <property type="match status" value="1"/>
</dbReference>
<comment type="caution">
    <text evidence="2">The sequence shown here is derived from an EMBL/GenBank/DDBJ whole genome shotgun (WGS) entry which is preliminary data.</text>
</comment>
<name>A0A4Q8AFN8_9MICC</name>
<organism evidence="2 3">
    <name type="scientific">Zhihengliuella halotolerans</name>
    <dbReference type="NCBI Taxonomy" id="370736"/>
    <lineage>
        <taxon>Bacteria</taxon>
        <taxon>Bacillati</taxon>
        <taxon>Actinomycetota</taxon>
        <taxon>Actinomycetes</taxon>
        <taxon>Micrococcales</taxon>
        <taxon>Micrococcaceae</taxon>
        <taxon>Zhihengliuella</taxon>
    </lineage>
</organism>
<keyword evidence="1" id="KW-0472">Membrane</keyword>
<accession>A0A4Q8AFN8</accession>
<evidence type="ECO:0000313" key="3">
    <source>
        <dbReference type="Proteomes" id="UP000292685"/>
    </source>
</evidence>
<protein>
    <recommendedName>
        <fullName evidence="1">Putative membrane protein insertion efficiency factor</fullName>
    </recommendedName>
</protein>
<keyword evidence="1" id="KW-1003">Cell membrane</keyword>
<gene>
    <name evidence="2" type="ORF">EV380_2766</name>
</gene>
<dbReference type="InterPro" id="IPR002696">
    <property type="entry name" value="Membr_insert_effic_factor_YidD"/>
</dbReference>
<keyword evidence="3" id="KW-1185">Reference proteome</keyword>
<comment type="function">
    <text evidence="1">Could be involved in insertion of integral membrane proteins into the membrane.</text>
</comment>